<dbReference type="Proteomes" id="UP000266489">
    <property type="component" value="Unassembled WGS sequence"/>
</dbReference>
<dbReference type="RefSeq" id="WP_119119241.1">
    <property type="nucleotide sequence ID" value="NZ_QXIU01000028.1"/>
</dbReference>
<proteinExistence type="predicted"/>
<dbReference type="EMBL" id="QXIU01000028">
    <property type="protein sequence ID" value="RIE15347.1"/>
    <property type="molecule type" value="Genomic_DNA"/>
</dbReference>
<organism evidence="1 2">
    <name type="scientific">Candidatus Cryosericum odellii</name>
    <dbReference type="NCBI Taxonomy" id="2290917"/>
    <lineage>
        <taxon>Bacteria</taxon>
        <taxon>Pseudomonadati</taxon>
        <taxon>Caldisericota/Cryosericota group</taxon>
        <taxon>Candidatus Cryosericota</taxon>
        <taxon>Candidatus Cryosericia</taxon>
        <taxon>Candidatus Cryosericales</taxon>
        <taxon>Candidatus Cryosericaceae</taxon>
        <taxon>Candidatus Cryosericum</taxon>
    </lineage>
</organism>
<evidence type="ECO:0000313" key="2">
    <source>
        <dbReference type="Proteomes" id="UP000266489"/>
    </source>
</evidence>
<accession>A0A398DTA8</accession>
<sequence>MLIQVAINNIESIEQGEEILKKWHYHLDEDQSHVVVERDVDGATVRISGFHPWADEMEEDGEECSCGGDDDNCGCEGGHCKDGHEHAEGECCKDGHEHAEGGSCCCQGGDDAADVKDKEAEDDESDDEGEESEAIYLGQALFMPAEDQARVLANELMDDDYIGTVSVSMAGVELSDTDAFRALPADTKSAVIAAIEELGDAEAYFSMYEIMGLKV</sequence>
<name>A0A398DTA8_9BACT</name>
<dbReference type="AlphaFoldDB" id="A0A398DTA8"/>
<protein>
    <submittedName>
        <fullName evidence="1">Uncharacterized protein</fullName>
    </submittedName>
</protein>
<dbReference type="OrthoDB" id="9959042at2"/>
<reference evidence="1 2" key="1">
    <citation type="submission" date="2018-09" db="EMBL/GenBank/DDBJ databases">
        <title>Discovery and Ecogenomic Context for Candidatus Cryosericales, a Global Caldiserica Order Active in Thawing Permafrost.</title>
        <authorList>
            <person name="Martinez M.A."/>
            <person name="Woodcroft B.J."/>
            <person name="Ignacio Espinoza J.C."/>
            <person name="Zayed A."/>
            <person name="Singleton C.M."/>
            <person name="Boyd J."/>
            <person name="Li Y.-F."/>
            <person name="Purvine S."/>
            <person name="Maughan H."/>
            <person name="Hodgkins S.B."/>
            <person name="Anderson D."/>
            <person name="Sederholm M."/>
            <person name="Temperton B."/>
            <person name="Saleska S.R."/>
            <person name="Tyson G.W."/>
            <person name="Rich V.I."/>
        </authorList>
    </citation>
    <scope>NUCLEOTIDE SEQUENCE [LARGE SCALE GENOMIC DNA]</scope>
    <source>
        <strain evidence="1 2">SMC5</strain>
    </source>
</reference>
<evidence type="ECO:0000313" key="1">
    <source>
        <dbReference type="EMBL" id="RIE15347.1"/>
    </source>
</evidence>
<comment type="caution">
    <text evidence="1">The sequence shown here is derived from an EMBL/GenBank/DDBJ whole genome shotgun (WGS) entry which is preliminary data.</text>
</comment>
<gene>
    <name evidence="1" type="ORF">SMC5_01065</name>
</gene>